<dbReference type="RefSeq" id="WP_183964147.1">
    <property type="nucleotide sequence ID" value="NZ_BAABBZ010000059.1"/>
</dbReference>
<feature type="transmembrane region" description="Helical" evidence="7">
    <location>
        <begin position="277"/>
        <end position="300"/>
    </location>
</feature>
<gene>
    <name evidence="9" type="ORF">GGQ68_001300</name>
</gene>
<feature type="transmembrane region" description="Helical" evidence="7">
    <location>
        <begin position="145"/>
        <end position="165"/>
    </location>
</feature>
<comment type="caution">
    <text evidence="9">The sequence shown here is derived from an EMBL/GenBank/DDBJ whole genome shotgun (WGS) entry which is preliminary data.</text>
</comment>
<protein>
    <submittedName>
        <fullName evidence="9">Peptide/nickel transport system permease protein</fullName>
    </submittedName>
</protein>
<dbReference type="Gene3D" id="1.10.3720.10">
    <property type="entry name" value="MetI-like"/>
    <property type="match status" value="1"/>
</dbReference>
<feature type="transmembrane region" description="Helical" evidence="7">
    <location>
        <begin position="235"/>
        <end position="257"/>
    </location>
</feature>
<reference evidence="9 10" key="1">
    <citation type="submission" date="2020-08" db="EMBL/GenBank/DDBJ databases">
        <title>Genomic Encyclopedia of Type Strains, Phase IV (KMG-IV): sequencing the most valuable type-strain genomes for metagenomic binning, comparative biology and taxonomic classification.</title>
        <authorList>
            <person name="Goeker M."/>
        </authorList>
    </citation>
    <scope>NUCLEOTIDE SEQUENCE [LARGE SCALE GENOMIC DNA]</scope>
    <source>
        <strain evidence="9 10">DSM 102235</strain>
    </source>
</reference>
<dbReference type="Pfam" id="PF00528">
    <property type="entry name" value="BPD_transp_1"/>
    <property type="match status" value="1"/>
</dbReference>
<name>A0A7W6DNU8_9RHOB</name>
<dbReference type="EMBL" id="JACIEJ010000003">
    <property type="protein sequence ID" value="MBB3984971.1"/>
    <property type="molecule type" value="Genomic_DNA"/>
</dbReference>
<dbReference type="Pfam" id="PF19300">
    <property type="entry name" value="BPD_transp_1_N"/>
    <property type="match status" value="1"/>
</dbReference>
<sequence length="313" mass="33172">MKALTSRLVQAVVVAVLIGTATFVMMRSLPGDAAWRIAAGRYGYDNVDAAAAEAVRSELGLDGPALPALLQWLGDLLTLDFGTSLVSGQPVMHEIAHQLGASAALAGIALLLSVLIGPPLGILAGLRPGGVLDRCLLVVSTGLKAVPQFLLALILIVLLAVQLRLLPAAGHGEARHFILPSLTLALGLAAVNARIARDAMARIADMPFWRFAEWKGLSRREVLMRHGLRNVSVPLLTYLGLQFVTLVEGVVVIEAIFGWPGIGHALVHAIFSRDVPMVQGTALVLGLGFVLVNTCIDLIVRRIDPRGETEARA</sequence>
<dbReference type="SUPFAM" id="SSF161098">
    <property type="entry name" value="MetI-like"/>
    <property type="match status" value="1"/>
</dbReference>
<dbReference type="GO" id="GO:0071916">
    <property type="term" value="F:dipeptide transmembrane transporter activity"/>
    <property type="evidence" value="ECO:0007669"/>
    <property type="project" value="TreeGrafter"/>
</dbReference>
<comment type="similarity">
    <text evidence="7">Belongs to the binding-protein-dependent transport system permease family.</text>
</comment>
<keyword evidence="5 7" id="KW-1133">Transmembrane helix</keyword>
<evidence type="ECO:0000256" key="5">
    <source>
        <dbReference type="ARBA" id="ARBA00022989"/>
    </source>
</evidence>
<comment type="subcellular location">
    <subcellularLocation>
        <location evidence="1 7">Cell membrane</location>
        <topology evidence="1 7">Multi-pass membrane protein</topology>
    </subcellularLocation>
</comment>
<keyword evidence="2 7" id="KW-0813">Transport</keyword>
<dbReference type="AlphaFoldDB" id="A0A7W6DNU8"/>
<dbReference type="InterPro" id="IPR000515">
    <property type="entry name" value="MetI-like"/>
</dbReference>
<evidence type="ECO:0000256" key="4">
    <source>
        <dbReference type="ARBA" id="ARBA00022692"/>
    </source>
</evidence>
<evidence type="ECO:0000256" key="3">
    <source>
        <dbReference type="ARBA" id="ARBA00022475"/>
    </source>
</evidence>
<feature type="transmembrane region" description="Helical" evidence="7">
    <location>
        <begin position="99"/>
        <end position="124"/>
    </location>
</feature>
<organism evidence="9 10">
    <name type="scientific">Sagittula marina</name>
    <dbReference type="NCBI Taxonomy" id="943940"/>
    <lineage>
        <taxon>Bacteria</taxon>
        <taxon>Pseudomonadati</taxon>
        <taxon>Pseudomonadota</taxon>
        <taxon>Alphaproteobacteria</taxon>
        <taxon>Rhodobacterales</taxon>
        <taxon>Roseobacteraceae</taxon>
        <taxon>Sagittula</taxon>
    </lineage>
</organism>
<keyword evidence="3" id="KW-1003">Cell membrane</keyword>
<dbReference type="CDD" id="cd06261">
    <property type="entry name" value="TM_PBP2"/>
    <property type="match status" value="1"/>
</dbReference>
<evidence type="ECO:0000259" key="8">
    <source>
        <dbReference type="PROSITE" id="PS50928"/>
    </source>
</evidence>
<keyword evidence="4 7" id="KW-0812">Transmembrane</keyword>
<keyword evidence="10" id="KW-1185">Reference proteome</keyword>
<dbReference type="InterPro" id="IPR035906">
    <property type="entry name" value="MetI-like_sf"/>
</dbReference>
<accession>A0A7W6DNU8</accession>
<feature type="domain" description="ABC transmembrane type-1" evidence="8">
    <location>
        <begin position="99"/>
        <end position="300"/>
    </location>
</feature>
<evidence type="ECO:0000256" key="6">
    <source>
        <dbReference type="ARBA" id="ARBA00023136"/>
    </source>
</evidence>
<evidence type="ECO:0000256" key="7">
    <source>
        <dbReference type="RuleBase" id="RU363032"/>
    </source>
</evidence>
<dbReference type="PANTHER" id="PTHR43163:SF6">
    <property type="entry name" value="DIPEPTIDE TRANSPORT SYSTEM PERMEASE PROTEIN DPPB-RELATED"/>
    <property type="match status" value="1"/>
</dbReference>
<dbReference type="Proteomes" id="UP000541426">
    <property type="component" value="Unassembled WGS sequence"/>
</dbReference>
<keyword evidence="6 7" id="KW-0472">Membrane</keyword>
<feature type="transmembrane region" description="Helical" evidence="7">
    <location>
        <begin position="7"/>
        <end position="26"/>
    </location>
</feature>
<dbReference type="PROSITE" id="PS50928">
    <property type="entry name" value="ABC_TM1"/>
    <property type="match status" value="1"/>
</dbReference>
<dbReference type="GO" id="GO:0005886">
    <property type="term" value="C:plasma membrane"/>
    <property type="evidence" value="ECO:0007669"/>
    <property type="project" value="UniProtKB-SubCell"/>
</dbReference>
<dbReference type="InterPro" id="IPR045621">
    <property type="entry name" value="BPD_transp_1_N"/>
</dbReference>
<evidence type="ECO:0000313" key="10">
    <source>
        <dbReference type="Proteomes" id="UP000541426"/>
    </source>
</evidence>
<proteinExistence type="inferred from homology"/>
<evidence type="ECO:0000256" key="2">
    <source>
        <dbReference type="ARBA" id="ARBA00022448"/>
    </source>
</evidence>
<evidence type="ECO:0000313" key="9">
    <source>
        <dbReference type="EMBL" id="MBB3984971.1"/>
    </source>
</evidence>
<dbReference type="PANTHER" id="PTHR43163">
    <property type="entry name" value="DIPEPTIDE TRANSPORT SYSTEM PERMEASE PROTEIN DPPB-RELATED"/>
    <property type="match status" value="1"/>
</dbReference>
<evidence type="ECO:0000256" key="1">
    <source>
        <dbReference type="ARBA" id="ARBA00004651"/>
    </source>
</evidence>
<feature type="transmembrane region" description="Helical" evidence="7">
    <location>
        <begin position="177"/>
        <end position="196"/>
    </location>
</feature>